<dbReference type="GO" id="GO:0003676">
    <property type="term" value="F:nucleic acid binding"/>
    <property type="evidence" value="ECO:0007669"/>
    <property type="project" value="InterPro"/>
</dbReference>
<dbReference type="KEGG" id="qsa:O6P43_002028"/>
<dbReference type="Proteomes" id="UP001163823">
    <property type="component" value="Chromosome 2"/>
</dbReference>
<evidence type="ECO:0000259" key="1">
    <source>
        <dbReference type="Pfam" id="PF04059"/>
    </source>
</evidence>
<dbReference type="InterPro" id="IPR012677">
    <property type="entry name" value="Nucleotide-bd_a/b_plait_sf"/>
</dbReference>
<accession>A0AAD7QBL9</accession>
<gene>
    <name evidence="2" type="ORF">O6P43_002028</name>
</gene>
<sequence length="284" mass="32514">MDTVSTKNNNKGLNLEALEFKPSNSSFYTTFPSHPLLLDHCYNNFLPVSQVSYPHFYNKATNIARDSSAKGYFPLKKGFFGGKGSGGGDGFRTRGRRKGIHNCSCVFQKKQIIKPQHDHQYCPPDYGRDTTIMLKNIPNKYTRDLLVNFMEDHCKAVNQKEEEKDCEEKTVSAFDLLYLPIDFKSGLNKGYAFINFTNPKAVWKFYLAKDDKKWELFESKKRCAIARARFQGKEQLMKHFKGMVFPCNSHRVLPVLFNPPMDGSGHLVSQRTIGSLSSLIYHIN</sequence>
<comment type="caution">
    <text evidence="2">The sequence shown here is derived from an EMBL/GenBank/DDBJ whole genome shotgun (WGS) entry which is preliminary data.</text>
</comment>
<keyword evidence="3" id="KW-1185">Reference proteome</keyword>
<reference evidence="2" key="1">
    <citation type="journal article" date="2023" name="Science">
        <title>Elucidation of the pathway for biosynthesis of saponin adjuvants from the soapbark tree.</title>
        <authorList>
            <person name="Reed J."/>
            <person name="Orme A."/>
            <person name="El-Demerdash A."/>
            <person name="Owen C."/>
            <person name="Martin L.B.B."/>
            <person name="Misra R.C."/>
            <person name="Kikuchi S."/>
            <person name="Rejzek M."/>
            <person name="Martin A.C."/>
            <person name="Harkess A."/>
            <person name="Leebens-Mack J."/>
            <person name="Louveau T."/>
            <person name="Stephenson M.J."/>
            <person name="Osbourn A."/>
        </authorList>
    </citation>
    <scope>NUCLEOTIDE SEQUENCE</scope>
    <source>
        <strain evidence="2">S10</strain>
    </source>
</reference>
<dbReference type="Gene3D" id="3.30.70.330">
    <property type="match status" value="1"/>
</dbReference>
<evidence type="ECO:0000313" key="3">
    <source>
        <dbReference type="Proteomes" id="UP001163823"/>
    </source>
</evidence>
<proteinExistence type="predicted"/>
<feature type="domain" description="Mei2-like C-terminal RNA recognition motif" evidence="1">
    <location>
        <begin position="166"/>
        <end position="241"/>
    </location>
</feature>
<protein>
    <submittedName>
        <fullName evidence="2">Terminal EAR1-like 2</fullName>
    </submittedName>
</protein>
<dbReference type="AlphaFoldDB" id="A0AAD7QBL9"/>
<organism evidence="2 3">
    <name type="scientific">Quillaja saponaria</name>
    <name type="common">Soap bark tree</name>
    <dbReference type="NCBI Taxonomy" id="32244"/>
    <lineage>
        <taxon>Eukaryota</taxon>
        <taxon>Viridiplantae</taxon>
        <taxon>Streptophyta</taxon>
        <taxon>Embryophyta</taxon>
        <taxon>Tracheophyta</taxon>
        <taxon>Spermatophyta</taxon>
        <taxon>Magnoliopsida</taxon>
        <taxon>eudicotyledons</taxon>
        <taxon>Gunneridae</taxon>
        <taxon>Pentapetalae</taxon>
        <taxon>rosids</taxon>
        <taxon>fabids</taxon>
        <taxon>Fabales</taxon>
        <taxon>Quillajaceae</taxon>
        <taxon>Quillaja</taxon>
    </lineage>
</organism>
<evidence type="ECO:0000313" key="2">
    <source>
        <dbReference type="EMBL" id="KAJ7978513.1"/>
    </source>
</evidence>
<dbReference type="EMBL" id="JARAOO010000002">
    <property type="protein sequence ID" value="KAJ7978513.1"/>
    <property type="molecule type" value="Genomic_DNA"/>
</dbReference>
<dbReference type="InterPro" id="IPR035979">
    <property type="entry name" value="RBD_domain_sf"/>
</dbReference>
<dbReference type="Pfam" id="PF04059">
    <property type="entry name" value="RRM_2"/>
    <property type="match status" value="1"/>
</dbReference>
<dbReference type="SUPFAM" id="SSF54928">
    <property type="entry name" value="RNA-binding domain, RBD"/>
    <property type="match status" value="1"/>
</dbReference>
<dbReference type="InterPro" id="IPR007201">
    <property type="entry name" value="Mei2-like_Rrm_C"/>
</dbReference>
<name>A0AAD7QBL9_QUISA</name>